<organism evidence="2 3">
    <name type="scientific">Lolium multiflorum</name>
    <name type="common">Italian ryegrass</name>
    <name type="synonym">Lolium perenne subsp. multiflorum</name>
    <dbReference type="NCBI Taxonomy" id="4521"/>
    <lineage>
        <taxon>Eukaryota</taxon>
        <taxon>Viridiplantae</taxon>
        <taxon>Streptophyta</taxon>
        <taxon>Embryophyta</taxon>
        <taxon>Tracheophyta</taxon>
        <taxon>Spermatophyta</taxon>
        <taxon>Magnoliopsida</taxon>
        <taxon>Liliopsida</taxon>
        <taxon>Poales</taxon>
        <taxon>Poaceae</taxon>
        <taxon>BOP clade</taxon>
        <taxon>Pooideae</taxon>
        <taxon>Poodae</taxon>
        <taxon>Poeae</taxon>
        <taxon>Poeae Chloroplast Group 2 (Poeae type)</taxon>
        <taxon>Loliodinae</taxon>
        <taxon>Loliinae</taxon>
        <taxon>Lolium</taxon>
    </lineage>
</organism>
<gene>
    <name evidence="2" type="ORF">QYE76_071596</name>
</gene>
<dbReference type="Gene3D" id="1.20.1280.50">
    <property type="match status" value="1"/>
</dbReference>
<dbReference type="SUPFAM" id="SSF52047">
    <property type="entry name" value="RNI-like"/>
    <property type="match status" value="1"/>
</dbReference>
<dbReference type="InterPro" id="IPR055411">
    <property type="entry name" value="LRR_FXL15/At3g58940/PEG3-like"/>
</dbReference>
<evidence type="ECO:0000313" key="2">
    <source>
        <dbReference type="EMBL" id="KAK1653791.1"/>
    </source>
</evidence>
<reference evidence="2" key="1">
    <citation type="submission" date="2023-07" db="EMBL/GenBank/DDBJ databases">
        <title>A chromosome-level genome assembly of Lolium multiflorum.</title>
        <authorList>
            <person name="Chen Y."/>
            <person name="Copetti D."/>
            <person name="Kolliker R."/>
            <person name="Studer B."/>
        </authorList>
    </citation>
    <scope>NUCLEOTIDE SEQUENCE</scope>
    <source>
        <strain evidence="2">02402/16</strain>
        <tissue evidence="2">Leaf</tissue>
    </source>
</reference>
<proteinExistence type="predicted"/>
<keyword evidence="3" id="KW-1185">Reference proteome</keyword>
<dbReference type="Pfam" id="PF00646">
    <property type="entry name" value="F-box"/>
    <property type="match status" value="1"/>
</dbReference>
<dbReference type="Gene3D" id="3.80.10.10">
    <property type="entry name" value="Ribonuclease Inhibitor"/>
    <property type="match status" value="1"/>
</dbReference>
<dbReference type="AlphaFoldDB" id="A0AAD8WER3"/>
<dbReference type="SUPFAM" id="SSF81383">
    <property type="entry name" value="F-box domain"/>
    <property type="match status" value="1"/>
</dbReference>
<dbReference type="EMBL" id="JAUUTY010000004">
    <property type="protein sequence ID" value="KAK1653791.1"/>
    <property type="molecule type" value="Genomic_DNA"/>
</dbReference>
<dbReference type="InterPro" id="IPR032675">
    <property type="entry name" value="LRR_dom_sf"/>
</dbReference>
<dbReference type="InterPro" id="IPR001810">
    <property type="entry name" value="F-box_dom"/>
</dbReference>
<feature type="domain" description="F-box" evidence="1">
    <location>
        <begin position="13"/>
        <end position="62"/>
    </location>
</feature>
<dbReference type="PANTHER" id="PTHR34709:SF39">
    <property type="entry name" value="F-BOX DOMAIN-CONTAINING PROTEIN"/>
    <property type="match status" value="1"/>
</dbReference>
<evidence type="ECO:0000259" key="1">
    <source>
        <dbReference type="PROSITE" id="PS50181"/>
    </source>
</evidence>
<protein>
    <recommendedName>
        <fullName evidence="1">F-box domain-containing protein</fullName>
    </recommendedName>
</protein>
<dbReference type="InterPro" id="IPR036047">
    <property type="entry name" value="F-box-like_dom_sf"/>
</dbReference>
<accession>A0AAD8WER3</accession>
<comment type="caution">
    <text evidence="2">The sequence shown here is derived from an EMBL/GenBank/DDBJ whole genome shotgun (WGS) entry which is preliminary data.</text>
</comment>
<evidence type="ECO:0000313" key="3">
    <source>
        <dbReference type="Proteomes" id="UP001231189"/>
    </source>
</evidence>
<dbReference type="PANTHER" id="PTHR34709">
    <property type="entry name" value="OS10G0396666 PROTEIN"/>
    <property type="match status" value="1"/>
</dbReference>
<name>A0AAD8WER3_LOLMU</name>
<sequence>MADVQIPGHVRKADLISALPDDLLLQVLGRLPLTAAAARTSLLSRRWRGLWTRLPNITFRDVALDRLGWALASLRDAAVGPGVPFLDIAFDSLQAAAGVSLLDDGLQKRVLAGLPWLLHAAAGLSPVEFHLALPRRLDGADLELPRFHRATSIHLYALNLRLTLPPSTGGFPKLETLSLSGYCVDLAALVRHCPCLRVLRVTKASLGADINIRSESLQELFLRTNETRRWTDLINVEAPKLKRLTLFFGTDTGARLSVSIMTPLLEKVSWWCLYATKSTGLAPWGLSTVRLYPAESLGAGEDTWSSKLSNVNGPFHAQLNFQQQIEKHLVANFSTLDLTMEISRYKIRVCCPWLLDAGLLSLPPLAGHGGEGKRKDSASTCANKPLMIVLQGSPGIRSVSAAPGFWMLGCYLFLLWPAMEARGRGRIAPAPARLEVGGGLLLA</sequence>
<dbReference type="Proteomes" id="UP001231189">
    <property type="component" value="Unassembled WGS sequence"/>
</dbReference>
<dbReference type="InterPro" id="IPR055312">
    <property type="entry name" value="FBL15-like"/>
</dbReference>
<dbReference type="Pfam" id="PF24758">
    <property type="entry name" value="LRR_At5g56370"/>
    <property type="match status" value="1"/>
</dbReference>
<dbReference type="PROSITE" id="PS50181">
    <property type="entry name" value="FBOX"/>
    <property type="match status" value="1"/>
</dbReference>